<dbReference type="CDD" id="cd16442">
    <property type="entry name" value="BPL"/>
    <property type="match status" value="1"/>
</dbReference>
<sequence>MWKQIEALRARGLPVEAQAGRGYALPYAVELLDAAAIRAALPAATRARLGALEAHWELDSTSSELLRRAAQGAPDLSFVLAETQSAGRGRRGRAWLSPPALNLYLSCLKRFETGYAALSGLSLAAGVALMRALEDAGIAGAGLKWPNDALADGRKLAGILVELGGEFLGPCHAVIGIGVNLRLPPALRAQAGQPVTDLATLAGGAPPARNAFAARLVARLVEALDAFAADGFAAFADAYARHDLLRGRALRVSGAQGAFDGIGAGVDARGALRVHRAGGDIVTVDSAEVSVRAAPEAA</sequence>
<dbReference type="Pfam" id="PF03099">
    <property type="entry name" value="BPL_LplA_LipB"/>
    <property type="match status" value="1"/>
</dbReference>
<evidence type="ECO:0000313" key="3">
    <source>
        <dbReference type="EMBL" id="GAP66233.1"/>
    </source>
</evidence>
<keyword evidence="1 3" id="KW-0436">Ligase</keyword>
<dbReference type="GO" id="GO:0005737">
    <property type="term" value="C:cytoplasm"/>
    <property type="evidence" value="ECO:0007669"/>
    <property type="project" value="TreeGrafter"/>
</dbReference>
<dbReference type="EMBL" id="DF970195">
    <property type="protein sequence ID" value="GAP66233.1"/>
    <property type="molecule type" value="Genomic_DNA"/>
</dbReference>
<evidence type="ECO:0000256" key="1">
    <source>
        <dbReference type="ARBA" id="ARBA00022598"/>
    </source>
</evidence>
<dbReference type="Proteomes" id="UP000253740">
    <property type="component" value="Unassembled WGS sequence"/>
</dbReference>
<dbReference type="NCBIfam" id="TIGR00121">
    <property type="entry name" value="birA_ligase"/>
    <property type="match status" value="1"/>
</dbReference>
<dbReference type="Gene3D" id="3.30.930.10">
    <property type="entry name" value="Bira Bifunctional Protein, Domain 2"/>
    <property type="match status" value="1"/>
</dbReference>
<organism evidence="3">
    <name type="scientific">Mizugakiibacter sediminis</name>
    <dbReference type="NCBI Taxonomy" id="1475481"/>
    <lineage>
        <taxon>Bacteria</taxon>
        <taxon>Pseudomonadati</taxon>
        <taxon>Pseudomonadota</taxon>
        <taxon>Gammaproteobacteria</taxon>
        <taxon>Lysobacterales</taxon>
        <taxon>Rhodanobacteraceae</taxon>
        <taxon>Mizugakiibacter</taxon>
    </lineage>
</organism>
<protein>
    <submittedName>
        <fullName evidence="3">BirA, biotin-(Acetyl-CoA-carboxylase) ligase</fullName>
    </submittedName>
</protein>
<dbReference type="PANTHER" id="PTHR12835:SF5">
    <property type="entry name" value="BIOTIN--PROTEIN LIGASE"/>
    <property type="match status" value="1"/>
</dbReference>
<dbReference type="STRING" id="1475481.GCA_000953855_01565"/>
<evidence type="ECO:0000259" key="2">
    <source>
        <dbReference type="PROSITE" id="PS51733"/>
    </source>
</evidence>
<keyword evidence="4" id="KW-1185">Reference proteome</keyword>
<feature type="domain" description="BPL/LPL catalytic" evidence="2">
    <location>
        <begin position="47"/>
        <end position="228"/>
    </location>
</feature>
<dbReference type="GO" id="GO:0004077">
    <property type="term" value="F:biotin--[biotin carboxyl-carrier protein] ligase activity"/>
    <property type="evidence" value="ECO:0007669"/>
    <property type="project" value="InterPro"/>
</dbReference>
<proteinExistence type="predicted"/>
<dbReference type="InterPro" id="IPR004408">
    <property type="entry name" value="Biotin_CoA_COase_ligase"/>
</dbReference>
<dbReference type="PROSITE" id="PS51733">
    <property type="entry name" value="BPL_LPL_CATALYTIC"/>
    <property type="match status" value="1"/>
</dbReference>
<gene>
    <name evidence="3" type="ORF">MBSD_n1536</name>
</gene>
<dbReference type="SUPFAM" id="SSF55681">
    <property type="entry name" value="Class II aaRS and biotin synthetases"/>
    <property type="match status" value="1"/>
</dbReference>
<dbReference type="AlphaFoldDB" id="A0A0K8QMZ7"/>
<dbReference type="InterPro" id="IPR004143">
    <property type="entry name" value="BPL_LPL_catalytic"/>
</dbReference>
<accession>A0A0K8QMZ7</accession>
<dbReference type="InterPro" id="IPR045864">
    <property type="entry name" value="aa-tRNA-synth_II/BPL/LPL"/>
</dbReference>
<name>A0A0K8QMZ7_9GAMM</name>
<reference evidence="3" key="1">
    <citation type="submission" date="2015-08" db="EMBL/GenBank/DDBJ databases">
        <title>Complete DNA Sequence of Pseudomonas syringae pv. actinidiae, the Causal Agent of Kiwifruit Canker Disease.</title>
        <authorList>
            <person name="Rikkerink E.H.A."/>
            <person name="Fineran P.C."/>
        </authorList>
    </citation>
    <scope>NUCLEOTIDE SEQUENCE</scope>
    <source>
        <strain evidence="3">SkMP5</strain>
    </source>
</reference>
<dbReference type="PANTHER" id="PTHR12835">
    <property type="entry name" value="BIOTIN PROTEIN LIGASE"/>
    <property type="match status" value="1"/>
</dbReference>
<evidence type="ECO:0000313" key="4">
    <source>
        <dbReference type="Proteomes" id="UP000253740"/>
    </source>
</evidence>
<dbReference type="Gene3D" id="2.30.30.100">
    <property type="match status" value="1"/>
</dbReference>